<keyword evidence="3" id="KW-1185">Reference proteome</keyword>
<dbReference type="EMBL" id="JAHYIQ010000012">
    <property type="protein sequence ID" value="KAK1127491.1"/>
    <property type="molecule type" value="Genomic_DNA"/>
</dbReference>
<feature type="compositionally biased region" description="Basic residues" evidence="1">
    <location>
        <begin position="1"/>
        <end position="14"/>
    </location>
</feature>
<evidence type="ECO:0000313" key="2">
    <source>
        <dbReference type="EMBL" id="KAK1127491.1"/>
    </source>
</evidence>
<evidence type="ECO:0000256" key="1">
    <source>
        <dbReference type="SAM" id="MobiDB-lite"/>
    </source>
</evidence>
<evidence type="ECO:0000313" key="3">
    <source>
        <dbReference type="Proteomes" id="UP001177670"/>
    </source>
</evidence>
<organism evidence="2 3">
    <name type="scientific">Melipona bicolor</name>
    <dbReference type="NCBI Taxonomy" id="60889"/>
    <lineage>
        <taxon>Eukaryota</taxon>
        <taxon>Metazoa</taxon>
        <taxon>Ecdysozoa</taxon>
        <taxon>Arthropoda</taxon>
        <taxon>Hexapoda</taxon>
        <taxon>Insecta</taxon>
        <taxon>Pterygota</taxon>
        <taxon>Neoptera</taxon>
        <taxon>Endopterygota</taxon>
        <taxon>Hymenoptera</taxon>
        <taxon>Apocrita</taxon>
        <taxon>Aculeata</taxon>
        <taxon>Apoidea</taxon>
        <taxon>Anthophila</taxon>
        <taxon>Apidae</taxon>
        <taxon>Melipona</taxon>
    </lineage>
</organism>
<gene>
    <name evidence="2" type="ORF">K0M31_004026</name>
</gene>
<name>A0AA40FZ05_9HYME</name>
<dbReference type="AlphaFoldDB" id="A0AA40FZ05"/>
<protein>
    <submittedName>
        <fullName evidence="2">Uncharacterized protein</fullName>
    </submittedName>
</protein>
<sequence length="91" mass="10588">MRRTWNHSDSRKKRSCDPGDYRRKGGRRGWRCAARDGIMAQRARVEIPSGIRGWSGAENSARQIATDNYRQCRTGISRYAGRWPPDRMTNF</sequence>
<feature type="region of interest" description="Disordered" evidence="1">
    <location>
        <begin position="1"/>
        <end position="27"/>
    </location>
</feature>
<proteinExistence type="predicted"/>
<comment type="caution">
    <text evidence="2">The sequence shown here is derived from an EMBL/GenBank/DDBJ whole genome shotgun (WGS) entry which is preliminary data.</text>
</comment>
<dbReference type="Proteomes" id="UP001177670">
    <property type="component" value="Unassembled WGS sequence"/>
</dbReference>
<reference evidence="2" key="1">
    <citation type="submission" date="2021-10" db="EMBL/GenBank/DDBJ databases">
        <title>Melipona bicolor Genome sequencing and assembly.</title>
        <authorList>
            <person name="Araujo N.S."/>
            <person name="Arias M.C."/>
        </authorList>
    </citation>
    <scope>NUCLEOTIDE SEQUENCE</scope>
    <source>
        <strain evidence="2">USP_2M_L1-L4_2017</strain>
        <tissue evidence="2">Whole body</tissue>
    </source>
</reference>
<accession>A0AA40FZ05</accession>